<name>A0A7J6MZU6_PERCH</name>
<organism evidence="2 3">
    <name type="scientific">Perkinsus chesapeaki</name>
    <name type="common">Clam parasite</name>
    <name type="synonym">Perkinsus andrewsi</name>
    <dbReference type="NCBI Taxonomy" id="330153"/>
    <lineage>
        <taxon>Eukaryota</taxon>
        <taxon>Sar</taxon>
        <taxon>Alveolata</taxon>
        <taxon>Perkinsozoa</taxon>
        <taxon>Perkinsea</taxon>
        <taxon>Perkinsida</taxon>
        <taxon>Perkinsidae</taxon>
        <taxon>Perkinsus</taxon>
    </lineage>
</organism>
<evidence type="ECO:0000313" key="3">
    <source>
        <dbReference type="Proteomes" id="UP000591131"/>
    </source>
</evidence>
<keyword evidence="3" id="KW-1185">Reference proteome</keyword>
<reference evidence="2 3" key="1">
    <citation type="submission" date="2020-04" db="EMBL/GenBank/DDBJ databases">
        <title>Perkinsus chesapeaki whole genome sequence.</title>
        <authorList>
            <person name="Bogema D.R."/>
        </authorList>
    </citation>
    <scope>NUCLEOTIDE SEQUENCE [LARGE SCALE GENOMIC DNA]</scope>
    <source>
        <strain evidence="2">ATCC PRA-425</strain>
    </source>
</reference>
<dbReference type="EMBL" id="JAAPAO010000020">
    <property type="protein sequence ID" value="KAF4677115.1"/>
    <property type="molecule type" value="Genomic_DNA"/>
</dbReference>
<protein>
    <submittedName>
        <fullName evidence="2">Uncharacterized protein</fullName>
    </submittedName>
</protein>
<gene>
    <name evidence="2" type="ORF">FOL47_003303</name>
</gene>
<accession>A0A7J6MZU6</accession>
<feature type="region of interest" description="Disordered" evidence="1">
    <location>
        <begin position="181"/>
        <end position="208"/>
    </location>
</feature>
<evidence type="ECO:0000256" key="1">
    <source>
        <dbReference type="SAM" id="MobiDB-lite"/>
    </source>
</evidence>
<evidence type="ECO:0000313" key="2">
    <source>
        <dbReference type="EMBL" id="KAF4677115.1"/>
    </source>
</evidence>
<dbReference type="Proteomes" id="UP000591131">
    <property type="component" value="Unassembled WGS sequence"/>
</dbReference>
<sequence>MFGRDHKGSSSARIGRVSAASVTSIDMDSGCSSDWVLASSRSKGRKEKKLEKAVIKGWKISSSKERTVFEGYLAATELKKLRIPIDRLYERAVPSAASSSSATSPVSRVFDRYITGPDGRWLEEVAKTARLDSIKYCDYGYDDRFIVLLASTAESLKDARLCLEAHASYFDVHNQMIELGQQRQQQQQHRLLPPEAPAAAAAHFDHTG</sequence>
<dbReference type="AlphaFoldDB" id="A0A7J6MZU6"/>
<comment type="caution">
    <text evidence="2">The sequence shown here is derived from an EMBL/GenBank/DDBJ whole genome shotgun (WGS) entry which is preliminary data.</text>
</comment>
<dbReference type="OrthoDB" id="443172at2759"/>
<proteinExistence type="predicted"/>